<gene>
    <name evidence="1" type="ORF">G2W53_028950</name>
</gene>
<reference evidence="1" key="1">
    <citation type="submission" date="2020-09" db="EMBL/GenBank/DDBJ databases">
        <title>Genome-Enabled Discovery of Anthraquinone Biosynthesis in Senna tora.</title>
        <authorList>
            <person name="Kang S.-H."/>
            <person name="Pandey R.P."/>
            <person name="Lee C.-M."/>
            <person name="Sim J.-S."/>
            <person name="Jeong J.-T."/>
            <person name="Choi B.-S."/>
            <person name="Jung M."/>
            <person name="Ginzburg D."/>
            <person name="Zhao K."/>
            <person name="Won S.Y."/>
            <person name="Oh T.-J."/>
            <person name="Yu Y."/>
            <person name="Kim N.-H."/>
            <person name="Lee O.R."/>
            <person name="Lee T.-H."/>
            <person name="Bashyal P."/>
            <person name="Kim T.-S."/>
            <person name="Lee W.-H."/>
            <person name="Kawkins C."/>
            <person name="Kim C.-K."/>
            <person name="Kim J.S."/>
            <person name="Ahn B.O."/>
            <person name="Rhee S.Y."/>
            <person name="Sohng J.K."/>
        </authorList>
    </citation>
    <scope>NUCLEOTIDE SEQUENCE</scope>
    <source>
        <tissue evidence="1">Leaf</tissue>
    </source>
</reference>
<comment type="caution">
    <text evidence="1">The sequence shown here is derived from an EMBL/GenBank/DDBJ whole genome shotgun (WGS) entry which is preliminary data.</text>
</comment>
<evidence type="ECO:0000313" key="2">
    <source>
        <dbReference type="Proteomes" id="UP000634136"/>
    </source>
</evidence>
<dbReference type="Proteomes" id="UP000634136">
    <property type="component" value="Unassembled WGS sequence"/>
</dbReference>
<dbReference type="EMBL" id="JAAIUW010000009">
    <property type="protein sequence ID" value="KAF7814981.1"/>
    <property type="molecule type" value="Genomic_DNA"/>
</dbReference>
<accession>A0A834T6A9</accession>
<dbReference type="OrthoDB" id="8186325at2759"/>
<organism evidence="1 2">
    <name type="scientific">Senna tora</name>
    <dbReference type="NCBI Taxonomy" id="362788"/>
    <lineage>
        <taxon>Eukaryota</taxon>
        <taxon>Viridiplantae</taxon>
        <taxon>Streptophyta</taxon>
        <taxon>Embryophyta</taxon>
        <taxon>Tracheophyta</taxon>
        <taxon>Spermatophyta</taxon>
        <taxon>Magnoliopsida</taxon>
        <taxon>eudicotyledons</taxon>
        <taxon>Gunneridae</taxon>
        <taxon>Pentapetalae</taxon>
        <taxon>rosids</taxon>
        <taxon>fabids</taxon>
        <taxon>Fabales</taxon>
        <taxon>Fabaceae</taxon>
        <taxon>Caesalpinioideae</taxon>
        <taxon>Cassia clade</taxon>
        <taxon>Senna</taxon>
    </lineage>
</organism>
<sequence>MGRYHPVDCNQISSDSELIPFRNLRGYFFPKIWLVPGYKSELKSARDGGRWKIEKKTKILLNILQISGKVAQIRHFARHPVPDTYLLLHQLKRKQGEENKEEGEKACVLGDSRTQGRGRYGRHHSLVGSKLIGSAFSIRIFVGASSPHLRHRRVTKENRWDVDVGTKDGQKKSLDVYSVSRPGDWEGIETPEILIPRHQASRPGDWQGIEIPEILNPRNHASRPGDWQGIKIPELLNPTNQTSRPGDWQGIEIPENLNPRNQALRPGDWQGFEIPKILNPRNQASRPWDWMGIEIPEILSPRNQASRLGDWQGIEIPEILNPRNQASRPRDWLGIEVPELLNPRNHELRLRDWKGIEIPEIKEPGNKTWRLAGI</sequence>
<evidence type="ECO:0000313" key="1">
    <source>
        <dbReference type="EMBL" id="KAF7814981.1"/>
    </source>
</evidence>
<name>A0A834T6A9_9FABA</name>
<keyword evidence="2" id="KW-1185">Reference proteome</keyword>
<dbReference type="AlphaFoldDB" id="A0A834T6A9"/>
<protein>
    <submittedName>
        <fullName evidence="1">Trichohyalin-like isoform X1</fullName>
    </submittedName>
</protein>
<proteinExistence type="predicted"/>